<evidence type="ECO:0000259" key="8">
    <source>
        <dbReference type="PROSITE" id="PS50928"/>
    </source>
</evidence>
<evidence type="ECO:0000256" key="5">
    <source>
        <dbReference type="ARBA" id="ARBA00022989"/>
    </source>
</evidence>
<comment type="subcellular location">
    <subcellularLocation>
        <location evidence="1 7">Cell membrane</location>
        <topology evidence="1 7">Multi-pass membrane protein</topology>
    </subcellularLocation>
</comment>
<dbReference type="SUPFAM" id="SSF161098">
    <property type="entry name" value="MetI-like"/>
    <property type="match status" value="1"/>
</dbReference>
<dbReference type="InterPro" id="IPR025966">
    <property type="entry name" value="OppC_N"/>
</dbReference>
<dbReference type="Pfam" id="PF12911">
    <property type="entry name" value="OppC_N"/>
    <property type="match status" value="1"/>
</dbReference>
<feature type="domain" description="ABC transmembrane type-1" evidence="8">
    <location>
        <begin position="92"/>
        <end position="281"/>
    </location>
</feature>
<evidence type="ECO:0000256" key="1">
    <source>
        <dbReference type="ARBA" id="ARBA00004651"/>
    </source>
</evidence>
<proteinExistence type="inferred from homology"/>
<dbReference type="PROSITE" id="PS50928">
    <property type="entry name" value="ABC_TM1"/>
    <property type="match status" value="1"/>
</dbReference>
<evidence type="ECO:0000256" key="7">
    <source>
        <dbReference type="RuleBase" id="RU363032"/>
    </source>
</evidence>
<evidence type="ECO:0000313" key="9">
    <source>
        <dbReference type="EMBL" id="GMA24189.1"/>
    </source>
</evidence>
<dbReference type="EMBL" id="BSUK01000001">
    <property type="protein sequence ID" value="GMA24189.1"/>
    <property type="molecule type" value="Genomic_DNA"/>
</dbReference>
<evidence type="ECO:0000256" key="6">
    <source>
        <dbReference type="ARBA" id="ARBA00023136"/>
    </source>
</evidence>
<dbReference type="Gene3D" id="1.10.3720.10">
    <property type="entry name" value="MetI-like"/>
    <property type="match status" value="1"/>
</dbReference>
<keyword evidence="5 7" id="KW-1133">Transmembrane helix</keyword>
<feature type="transmembrane region" description="Helical" evidence="7">
    <location>
        <begin position="259"/>
        <end position="280"/>
    </location>
</feature>
<keyword evidence="6 7" id="KW-0472">Membrane</keyword>
<evidence type="ECO:0000313" key="10">
    <source>
        <dbReference type="Proteomes" id="UP001157091"/>
    </source>
</evidence>
<dbReference type="Pfam" id="PF00528">
    <property type="entry name" value="BPD_transp_1"/>
    <property type="match status" value="1"/>
</dbReference>
<dbReference type="CDD" id="cd06261">
    <property type="entry name" value="TM_PBP2"/>
    <property type="match status" value="1"/>
</dbReference>
<feature type="transmembrane region" description="Helical" evidence="7">
    <location>
        <begin position="96"/>
        <end position="120"/>
    </location>
</feature>
<feature type="transmembrane region" description="Helical" evidence="7">
    <location>
        <begin position="31"/>
        <end position="53"/>
    </location>
</feature>
<evidence type="ECO:0000256" key="2">
    <source>
        <dbReference type="ARBA" id="ARBA00022448"/>
    </source>
</evidence>
<reference evidence="10" key="1">
    <citation type="journal article" date="2019" name="Int. J. Syst. Evol. Microbiol.">
        <title>The Global Catalogue of Microorganisms (GCM) 10K type strain sequencing project: providing services to taxonomists for standard genome sequencing and annotation.</title>
        <authorList>
            <consortium name="The Broad Institute Genomics Platform"/>
            <consortium name="The Broad Institute Genome Sequencing Center for Infectious Disease"/>
            <person name="Wu L."/>
            <person name="Ma J."/>
        </authorList>
    </citation>
    <scope>NUCLEOTIDE SEQUENCE [LARGE SCALE GENOMIC DNA]</scope>
    <source>
        <strain evidence="10">NBRC 106348</strain>
    </source>
</reference>
<protein>
    <submittedName>
        <fullName evidence="9">Glutathione ABC transporter permease GsiD</fullName>
    </submittedName>
</protein>
<keyword evidence="2 7" id="KW-0813">Transport</keyword>
<dbReference type="InterPro" id="IPR000515">
    <property type="entry name" value="MetI-like"/>
</dbReference>
<evidence type="ECO:0000256" key="3">
    <source>
        <dbReference type="ARBA" id="ARBA00022475"/>
    </source>
</evidence>
<dbReference type="PANTHER" id="PTHR43386">
    <property type="entry name" value="OLIGOPEPTIDE TRANSPORT SYSTEM PERMEASE PROTEIN APPC"/>
    <property type="match status" value="1"/>
</dbReference>
<dbReference type="InterPro" id="IPR035906">
    <property type="entry name" value="MetI-like_sf"/>
</dbReference>
<sequence length="291" mass="30465">MSEIAAPVAAAALVDDVDRHRLWRRFRRSRLALPSLIVLAVLVVVAVFAPLVAPHDPNAQDYDALLAPPSSSHWFGTDSIGRDIFSRVVFGSRASLLVGAGAVLVAFVGGLVIGLAAGYLGRWADEALMRVMDAGQAFPGLILSFALTAALGPSITTVAFGVGIVAVPTVARVVRGQVLVVRELDYVSAARVLGLRDTVLVVRHIFPNVVGPAIIQGIILMSSAILTEAALSFLGLGIQPPTPSWGALMRDGYNSLADAPWISMSAGAAIFLSVLAINFVGEGLRESVVDP</sequence>
<name>A0ABQ6I0E3_9MICO</name>
<keyword evidence="3" id="KW-1003">Cell membrane</keyword>
<accession>A0ABQ6I0E3</accession>
<dbReference type="RefSeq" id="WP_284293053.1">
    <property type="nucleotide sequence ID" value="NZ_BSUK01000001.1"/>
</dbReference>
<comment type="similarity">
    <text evidence="7">Belongs to the binding-protein-dependent transport system permease family.</text>
</comment>
<comment type="caution">
    <text evidence="9">The sequence shown here is derived from an EMBL/GenBank/DDBJ whole genome shotgun (WGS) entry which is preliminary data.</text>
</comment>
<keyword evidence="10" id="KW-1185">Reference proteome</keyword>
<organism evidence="9 10">
    <name type="scientific">Luteimicrobium album</name>
    <dbReference type="NCBI Taxonomy" id="1054550"/>
    <lineage>
        <taxon>Bacteria</taxon>
        <taxon>Bacillati</taxon>
        <taxon>Actinomycetota</taxon>
        <taxon>Actinomycetes</taxon>
        <taxon>Micrococcales</taxon>
        <taxon>Luteimicrobium</taxon>
    </lineage>
</organism>
<evidence type="ECO:0000256" key="4">
    <source>
        <dbReference type="ARBA" id="ARBA00022692"/>
    </source>
</evidence>
<dbReference type="PANTHER" id="PTHR43386:SF1">
    <property type="entry name" value="D,D-DIPEPTIDE TRANSPORT SYSTEM PERMEASE PROTEIN DDPC-RELATED"/>
    <property type="match status" value="1"/>
</dbReference>
<keyword evidence="4 7" id="KW-0812">Transmembrane</keyword>
<feature type="transmembrane region" description="Helical" evidence="7">
    <location>
        <begin position="141"/>
        <end position="166"/>
    </location>
</feature>
<gene>
    <name evidence="9" type="ORF">GCM10025864_19480</name>
</gene>
<dbReference type="Proteomes" id="UP001157091">
    <property type="component" value="Unassembled WGS sequence"/>
</dbReference>
<dbReference type="InterPro" id="IPR050366">
    <property type="entry name" value="BP-dependent_transpt_permease"/>
</dbReference>